<gene>
    <name evidence="3" type="ORF">ECRASSUSDP1_LOCUS5149</name>
</gene>
<protein>
    <submittedName>
        <fullName evidence="3">Uncharacterized protein</fullName>
    </submittedName>
</protein>
<evidence type="ECO:0000256" key="2">
    <source>
        <dbReference type="SAM" id="Phobius"/>
    </source>
</evidence>
<feature type="region of interest" description="Disordered" evidence="1">
    <location>
        <begin position="1187"/>
        <end position="1225"/>
    </location>
</feature>
<evidence type="ECO:0000256" key="1">
    <source>
        <dbReference type="SAM" id="MobiDB-lite"/>
    </source>
</evidence>
<feature type="compositionally biased region" description="Basic and acidic residues" evidence="1">
    <location>
        <begin position="1211"/>
        <end position="1225"/>
    </location>
</feature>
<feature type="transmembrane region" description="Helical" evidence="2">
    <location>
        <begin position="110"/>
        <end position="132"/>
    </location>
</feature>
<comment type="caution">
    <text evidence="3">The sequence shown here is derived from an EMBL/GenBank/DDBJ whole genome shotgun (WGS) entry which is preliminary data.</text>
</comment>
<keyword evidence="2" id="KW-0812">Transmembrane</keyword>
<proteinExistence type="predicted"/>
<evidence type="ECO:0000313" key="4">
    <source>
        <dbReference type="Proteomes" id="UP001295684"/>
    </source>
</evidence>
<evidence type="ECO:0000313" key="3">
    <source>
        <dbReference type="EMBL" id="CAI2363810.1"/>
    </source>
</evidence>
<dbReference type="SUPFAM" id="SSF48452">
    <property type="entry name" value="TPR-like"/>
    <property type="match status" value="1"/>
</dbReference>
<feature type="transmembrane region" description="Helical" evidence="2">
    <location>
        <begin position="523"/>
        <end position="545"/>
    </location>
</feature>
<dbReference type="InterPro" id="IPR011990">
    <property type="entry name" value="TPR-like_helical_dom_sf"/>
</dbReference>
<keyword evidence="2" id="KW-0472">Membrane</keyword>
<dbReference type="EMBL" id="CAMPGE010004958">
    <property type="protein sequence ID" value="CAI2363810.1"/>
    <property type="molecule type" value="Genomic_DNA"/>
</dbReference>
<feature type="transmembrane region" description="Helical" evidence="2">
    <location>
        <begin position="70"/>
        <end position="90"/>
    </location>
</feature>
<dbReference type="Proteomes" id="UP001295684">
    <property type="component" value="Unassembled WGS sequence"/>
</dbReference>
<reference evidence="3" key="1">
    <citation type="submission" date="2023-07" db="EMBL/GenBank/DDBJ databases">
        <authorList>
            <consortium name="AG Swart"/>
            <person name="Singh M."/>
            <person name="Singh A."/>
            <person name="Seah K."/>
            <person name="Emmerich C."/>
        </authorList>
    </citation>
    <scope>NUCLEOTIDE SEQUENCE</scope>
    <source>
        <strain evidence="3">DP1</strain>
    </source>
</reference>
<name>A0AAD1XAX5_EUPCR</name>
<organism evidence="3 4">
    <name type="scientific">Euplotes crassus</name>
    <dbReference type="NCBI Taxonomy" id="5936"/>
    <lineage>
        <taxon>Eukaryota</taxon>
        <taxon>Sar</taxon>
        <taxon>Alveolata</taxon>
        <taxon>Ciliophora</taxon>
        <taxon>Intramacronucleata</taxon>
        <taxon>Spirotrichea</taxon>
        <taxon>Hypotrichia</taxon>
        <taxon>Euplotida</taxon>
        <taxon>Euplotidae</taxon>
        <taxon>Moneuplotes</taxon>
    </lineage>
</organism>
<feature type="region of interest" description="Disordered" evidence="1">
    <location>
        <begin position="1124"/>
        <end position="1164"/>
    </location>
</feature>
<sequence length="1283" mass="148644">MSRYIRLSKEADNMDENTLLESQIDQLTKLKEYDYFWKCFRTLCCKRVNCARKCNLCYYIDQSMSGELRCLCYIAFFPLILIMVILKLLQRAFDVLTKIPNGKRKRWICLYFVCIVVFVVCTSITVVVIFIVRDEEESIERYLTTNAFTNFQSISDATAQIKKTELQEIVRESLILDTLYSIILYNSGYYSTNYIGKAANADSLKSSTECSGTGDTGDTSYYDNNYMCYYIFPLEMSETIIVDYTPADKELDECKYLQYWLNPMFDFKVLSITKFMYYIGFDTELLCQSPSAYKNYHIGPPSSTSRIGHDFEKNSSVYFTSIRSWYDAALQQTGFASYVSTYIFASSGNVGSTLSQTVLDSYNVARSVLGFDIIPYSSFDENDPLLSKLLFDQSSQSFDYFMINSEKAVTGNYDKDSIVDDLVRMIYLNPGDTTTETAAKKTEISNSFKIESFEDLKGVKIEYISYTFQGDKKYLFFSDVDLYEARRDGTYQIRNVNRLGFTGSSNALEGDLRDTINNATANVIWVHVLGAFIIILIGIIVGVFASRIFANTLVDPFINLCIKMKIAQNEQSRIRKMQHQKKIHLSDAELMIASKTDSKPRNEFQKLYEKIENALKVFKMKNFKLLEGAEKKYYNLAKIRYQQILEIYIKMDEDLPSIRAKKLNNQQLVEICDNLIKYKRIQRKCYNNIGCLNYAMEEYDEAMKYFEKACIEKDFEENIAHDVISSESSTKLESNTIEALEIGSRLLNYARTFIKKAECLAEKNESEKDEREIQRRKKTISGLYQSAIQKINQASKNTVQSEVGREIEILSSLLLVRANMYNETPEAKEEAIQNFYALFSWVKKSSDVKNKEKRGEFDTLSEILEQTYHYYEAALFFDHLKNLRKNLEIRPSITLSAITSQRDTSFHPNFRSTKLNKLDEPSCILQISSNLAASLCGTYYIDPYIYRRSLELYQEFLASILRKPEIENIECINEFMDFSKKWNVMISYNSSFIDNFYKSLYYIETIKDIMSEDDMLTFFTYEKNSLKRSVNKKLAKNIDFSDNVDNFLNVKPEVHSENQVNFMQRLCNFLEGTSNHKQTLEMLQSKETKNLMIAFTSRKEWDSVFNRDTCKFIERLKIPIKEAKNASDSRLGTPAPDTFTSNEGSVSESESKESDESSESEVDQTSYHMCVIIIIFPDDPTFDCEFKEKKPLPDKSQASKSKSIFDEDISDENHEPSFKGRDPNKPLDYLEDCINDKEYPITLIEINNQENTIDSAVSFVKEFIKASRHVPYRLGFEQIDIVK</sequence>
<keyword evidence="2" id="KW-1133">Transmembrane helix</keyword>
<accession>A0AAD1XAX5</accession>
<keyword evidence="4" id="KW-1185">Reference proteome</keyword>